<organism evidence="3 4">
    <name type="scientific">Ferviditalea candida</name>
    <dbReference type="NCBI Taxonomy" id="3108399"/>
    <lineage>
        <taxon>Bacteria</taxon>
        <taxon>Bacillati</taxon>
        <taxon>Bacillota</taxon>
        <taxon>Bacilli</taxon>
        <taxon>Bacillales</taxon>
        <taxon>Paenibacillaceae</taxon>
        <taxon>Ferviditalea</taxon>
    </lineage>
</organism>
<evidence type="ECO:0000259" key="2">
    <source>
        <dbReference type="PROSITE" id="PS50110"/>
    </source>
</evidence>
<dbReference type="InterPro" id="IPR052048">
    <property type="entry name" value="ST_Response_Regulator"/>
</dbReference>
<dbReference type="PANTHER" id="PTHR43228:SF8">
    <property type="entry name" value="TRANSCRIPTIONAL REGULATORY PROTEIN GLNL"/>
    <property type="match status" value="1"/>
</dbReference>
<proteinExistence type="predicted"/>
<reference evidence="3" key="1">
    <citation type="submission" date="2023-12" db="EMBL/GenBank/DDBJ databases">
        <title>Fervidustalea candida gen. nov., sp. nov., a novel member of the family Paenibacillaceae isolated from a geothermal area.</title>
        <authorList>
            <person name="Li W.-J."/>
            <person name="Jiao J.-Y."/>
            <person name="Chen Y."/>
        </authorList>
    </citation>
    <scope>NUCLEOTIDE SEQUENCE</scope>
    <source>
        <strain evidence="3">SYSU GA230002</strain>
    </source>
</reference>
<dbReference type="Proteomes" id="UP001310386">
    <property type="component" value="Unassembled WGS sequence"/>
</dbReference>
<evidence type="ECO:0000313" key="3">
    <source>
        <dbReference type="EMBL" id="MEB3102897.1"/>
    </source>
</evidence>
<dbReference type="PROSITE" id="PS50110">
    <property type="entry name" value="RESPONSE_REGULATORY"/>
    <property type="match status" value="1"/>
</dbReference>
<dbReference type="SUPFAM" id="SSF52172">
    <property type="entry name" value="CheY-like"/>
    <property type="match status" value="1"/>
</dbReference>
<dbReference type="InterPro" id="IPR013972">
    <property type="entry name" value="YcbB"/>
</dbReference>
<dbReference type="Pfam" id="PF00072">
    <property type="entry name" value="Response_reg"/>
    <property type="match status" value="1"/>
</dbReference>
<keyword evidence="4" id="KW-1185">Reference proteome</keyword>
<feature type="modified residue" description="4-aspartylphosphate" evidence="1">
    <location>
        <position position="54"/>
    </location>
</feature>
<dbReference type="EMBL" id="JAYJLD010000024">
    <property type="protein sequence ID" value="MEB3102897.1"/>
    <property type="molecule type" value="Genomic_DNA"/>
</dbReference>
<dbReference type="InterPro" id="IPR001789">
    <property type="entry name" value="Sig_transdc_resp-reg_receiver"/>
</dbReference>
<keyword evidence="1" id="KW-0597">Phosphoprotein</keyword>
<evidence type="ECO:0000313" key="4">
    <source>
        <dbReference type="Proteomes" id="UP001310386"/>
    </source>
</evidence>
<dbReference type="Pfam" id="PF08664">
    <property type="entry name" value="YcbB"/>
    <property type="match status" value="1"/>
</dbReference>
<dbReference type="Gene3D" id="3.40.50.2300">
    <property type="match status" value="1"/>
</dbReference>
<gene>
    <name evidence="3" type="ORF">VF724_14650</name>
</gene>
<dbReference type="InterPro" id="IPR011006">
    <property type="entry name" value="CheY-like_superfamily"/>
</dbReference>
<accession>A0ABU5ZK50</accession>
<evidence type="ECO:0000256" key="1">
    <source>
        <dbReference type="PROSITE-ProRule" id="PRU00169"/>
    </source>
</evidence>
<comment type="caution">
    <text evidence="3">The sequence shown here is derived from an EMBL/GenBank/DDBJ whole genome shotgun (WGS) entry which is preliminary data.</text>
</comment>
<dbReference type="RefSeq" id="WP_371755023.1">
    <property type="nucleotide sequence ID" value="NZ_JAYJLD010000024.1"/>
</dbReference>
<sequence>MLTFFIIDDDAVSRRMLQSIVEDSGLGEVIGAAGSGTEGVAEALRSKPDVVLIDLLMADQDGIESISQLRARGFQGKFVMISQVVDKEMVGQAYQMGIEFFIHKPINKLEIQAVLEKVNGQLKLDRSLLEIRKSLAFLEQDEASAKPAAKERTVRDVAYHLMMDMGITGENGSRDIVAIMERLVERGEPELPSLQELYEAIAAKSKLGDKEIAKESKAIEQRIRRTVLAALTHLASLGLTDYSNPKFEYYAPMFFDFQDVRLRMKEIDGEVSLSKAKVSIKKFLQVFYWELSSKLKG</sequence>
<feature type="domain" description="Response regulatory" evidence="2">
    <location>
        <begin position="3"/>
        <end position="119"/>
    </location>
</feature>
<dbReference type="PANTHER" id="PTHR43228">
    <property type="entry name" value="TWO-COMPONENT RESPONSE REGULATOR"/>
    <property type="match status" value="1"/>
</dbReference>
<name>A0ABU5ZK50_9BACL</name>
<dbReference type="SMART" id="SM00448">
    <property type="entry name" value="REC"/>
    <property type="match status" value="1"/>
</dbReference>
<protein>
    <submittedName>
        <fullName evidence="3">Response regulator</fullName>
    </submittedName>
</protein>